<dbReference type="InterPro" id="IPR036259">
    <property type="entry name" value="MFS_trans_sf"/>
</dbReference>
<feature type="region of interest" description="Disordered" evidence="7">
    <location>
        <begin position="1"/>
        <end position="42"/>
    </location>
</feature>
<proteinExistence type="predicted"/>
<evidence type="ECO:0000256" key="1">
    <source>
        <dbReference type="ARBA" id="ARBA00004141"/>
    </source>
</evidence>
<keyword evidence="11" id="KW-1185">Reference proteome</keyword>
<reference evidence="10 11" key="1">
    <citation type="journal article" date="2014" name="Proc. Natl. Acad. Sci. U.S.A.">
        <title>Trajectory and genomic determinants of fungal-pathogen speciation and host adaptation.</title>
        <authorList>
            <person name="Hu X."/>
            <person name="Xiao G."/>
            <person name="Zheng P."/>
            <person name="Shang Y."/>
            <person name="Su Y."/>
            <person name="Zhang X."/>
            <person name="Liu X."/>
            <person name="Zhan S."/>
            <person name="St Leger R.J."/>
            <person name="Wang C."/>
        </authorList>
    </citation>
    <scope>NUCLEOTIDE SEQUENCE [LARGE SCALE GENOMIC DNA]</scope>
    <source>
        <strain evidence="10 11">ARSEF 977</strain>
    </source>
</reference>
<feature type="compositionally biased region" description="Basic and acidic residues" evidence="7">
    <location>
        <begin position="13"/>
        <end position="40"/>
    </location>
</feature>
<dbReference type="PANTHER" id="PTHR23501">
    <property type="entry name" value="MAJOR FACILITATOR SUPERFAMILY"/>
    <property type="match status" value="1"/>
</dbReference>
<evidence type="ECO:0000259" key="9">
    <source>
        <dbReference type="PROSITE" id="PS50850"/>
    </source>
</evidence>
<dbReference type="InterPro" id="IPR020846">
    <property type="entry name" value="MFS_dom"/>
</dbReference>
<dbReference type="PANTHER" id="PTHR23501:SF187">
    <property type="entry name" value="MAJOR FACILITATOR SUPERFAMILY (MFS) PROFILE DOMAIN-CONTAINING PROTEIN"/>
    <property type="match status" value="1"/>
</dbReference>
<feature type="transmembrane region" description="Helical" evidence="8">
    <location>
        <begin position="278"/>
        <end position="297"/>
    </location>
</feature>
<feature type="transmembrane region" description="Helical" evidence="8">
    <location>
        <begin position="317"/>
        <end position="336"/>
    </location>
</feature>
<feature type="transmembrane region" description="Helical" evidence="8">
    <location>
        <begin position="89"/>
        <end position="108"/>
    </location>
</feature>
<feature type="transmembrane region" description="Helical" evidence="8">
    <location>
        <begin position="51"/>
        <end position="77"/>
    </location>
</feature>
<evidence type="ECO:0000256" key="4">
    <source>
        <dbReference type="ARBA" id="ARBA00022989"/>
    </source>
</evidence>
<feature type="domain" description="Major facilitator superfamily (MFS) profile" evidence="9">
    <location>
        <begin position="54"/>
        <end position="501"/>
    </location>
</feature>
<feature type="transmembrane region" description="Helical" evidence="8">
    <location>
        <begin position="149"/>
        <end position="170"/>
    </location>
</feature>
<comment type="caution">
    <text evidence="10">The sequence shown here is derived from an EMBL/GenBank/DDBJ whole genome shotgun (WGS) entry which is preliminary data.</text>
</comment>
<organism evidence="10 11">
    <name type="scientific">Metarhizium guizhouense (strain ARSEF 977)</name>
    <dbReference type="NCBI Taxonomy" id="1276136"/>
    <lineage>
        <taxon>Eukaryota</taxon>
        <taxon>Fungi</taxon>
        <taxon>Dikarya</taxon>
        <taxon>Ascomycota</taxon>
        <taxon>Pezizomycotina</taxon>
        <taxon>Sordariomycetes</taxon>
        <taxon>Hypocreomycetidae</taxon>
        <taxon>Hypocreales</taxon>
        <taxon>Clavicipitaceae</taxon>
        <taxon>Metarhizium</taxon>
    </lineage>
</organism>
<dbReference type="PRINTS" id="PR01036">
    <property type="entry name" value="TCRTETB"/>
</dbReference>
<feature type="region of interest" description="Disordered" evidence="7">
    <location>
        <begin position="559"/>
        <end position="581"/>
    </location>
</feature>
<dbReference type="EMBL" id="AZNH01000050">
    <property type="protein sequence ID" value="KID83950.1"/>
    <property type="molecule type" value="Genomic_DNA"/>
</dbReference>
<feature type="transmembrane region" description="Helical" evidence="8">
    <location>
        <begin position="356"/>
        <end position="375"/>
    </location>
</feature>
<feature type="transmembrane region" description="Helical" evidence="8">
    <location>
        <begin position="177"/>
        <end position="195"/>
    </location>
</feature>
<accession>A0A0B4GAU9</accession>
<feature type="transmembrane region" description="Helical" evidence="8">
    <location>
        <begin position="407"/>
        <end position="424"/>
    </location>
</feature>
<keyword evidence="6" id="KW-0325">Glycoprotein</keyword>
<dbReference type="Pfam" id="PF07690">
    <property type="entry name" value="MFS_1"/>
    <property type="match status" value="1"/>
</dbReference>
<evidence type="ECO:0000256" key="7">
    <source>
        <dbReference type="SAM" id="MobiDB-lite"/>
    </source>
</evidence>
<dbReference type="PROSITE" id="PS50850">
    <property type="entry name" value="MFS"/>
    <property type="match status" value="1"/>
</dbReference>
<dbReference type="Gene3D" id="1.20.1250.20">
    <property type="entry name" value="MFS general substrate transporter like domains"/>
    <property type="match status" value="1"/>
</dbReference>
<dbReference type="InterPro" id="IPR011701">
    <property type="entry name" value="MFS"/>
</dbReference>
<feature type="transmembrane region" description="Helical" evidence="8">
    <location>
        <begin position="247"/>
        <end position="266"/>
    </location>
</feature>
<dbReference type="AlphaFoldDB" id="A0A0B4GAU9"/>
<gene>
    <name evidence="10" type="ORF">MGU_08822</name>
</gene>
<evidence type="ECO:0000256" key="6">
    <source>
        <dbReference type="ARBA" id="ARBA00023180"/>
    </source>
</evidence>
<dbReference type="GO" id="GO:0005886">
    <property type="term" value="C:plasma membrane"/>
    <property type="evidence" value="ECO:0007669"/>
    <property type="project" value="TreeGrafter"/>
</dbReference>
<dbReference type="SUPFAM" id="SSF103473">
    <property type="entry name" value="MFS general substrate transporter"/>
    <property type="match status" value="1"/>
</dbReference>
<dbReference type="Gene3D" id="1.20.1720.10">
    <property type="entry name" value="Multidrug resistance protein D"/>
    <property type="match status" value="1"/>
</dbReference>
<feature type="transmembrane region" description="Helical" evidence="8">
    <location>
        <begin position="526"/>
        <end position="543"/>
    </location>
</feature>
<keyword evidence="2" id="KW-0813">Transport</keyword>
<feature type="transmembrane region" description="Helical" evidence="8">
    <location>
        <begin position="120"/>
        <end position="143"/>
    </location>
</feature>
<evidence type="ECO:0000256" key="3">
    <source>
        <dbReference type="ARBA" id="ARBA00022692"/>
    </source>
</evidence>
<keyword evidence="3 8" id="KW-0812">Transmembrane</keyword>
<feature type="transmembrane region" description="Helical" evidence="8">
    <location>
        <begin position="445"/>
        <end position="467"/>
    </location>
</feature>
<keyword evidence="4 8" id="KW-1133">Transmembrane helix</keyword>
<dbReference type="HOGENOM" id="CLU_000960_22_0_1"/>
<dbReference type="GO" id="GO:0022857">
    <property type="term" value="F:transmembrane transporter activity"/>
    <property type="evidence" value="ECO:0007669"/>
    <property type="project" value="InterPro"/>
</dbReference>
<keyword evidence="5 8" id="KW-0472">Membrane</keyword>
<evidence type="ECO:0000313" key="11">
    <source>
        <dbReference type="Proteomes" id="UP000031192"/>
    </source>
</evidence>
<sequence length="581" mass="63178">MSSSSQRELVSSEGHKDHEDHEDHKPSGTVQDGHDIKPPVDKQSAGHGWRFWAVFISLSISAFLSALEGAVVSTALPSISRAVNAGQDYIWMVNVFFLTSAAVQPCYGQLADIWGRRWPTITALGIFALGSGIAGGATSSSMLIGGRTIQGLGAAGINVLVEIIICDLLPLRERGQYMGLMFVFIVLGSVCGPFLGGILVDRVSWRWVFYLNLPLCALCLVLLLLFLRVKRPNSGQSTRESLKKVDFLGLFMLCGAISSVLFALTYGGTRYNWSDARIIVSFLMGMAGLALFFGYQVSPLCPHPAMPKALFDNRTSVAALMATFMQLMTSFVPLYFLPVYFQAVQRVSPSRSGVQILPFSATFCVSGLFGGILVSKLGRFKAVHIVSFAIQIISLGAFTLLDRNSTMAVWVILQLIYGWSLGMPNPSLLTAIQADIPDSLNAASTGAFAFVRSVATIFAVSVPAAVFGNRFDQLLATTDMVRDPAARVALARGLAYERASRDFINSFPHDIQDGIISLYELSLKRVWYVSMAFAGAGFVFVLLEKNLVTREVKEASEFELQDHADQRDGNGVKESQGGDKL</sequence>
<feature type="compositionally biased region" description="Low complexity" evidence="7">
    <location>
        <begin position="1"/>
        <end position="12"/>
    </location>
</feature>
<name>A0A0B4GAU9_METGA</name>
<dbReference type="Proteomes" id="UP000031192">
    <property type="component" value="Unassembled WGS sequence"/>
</dbReference>
<evidence type="ECO:0000256" key="8">
    <source>
        <dbReference type="SAM" id="Phobius"/>
    </source>
</evidence>
<feature type="transmembrane region" description="Helical" evidence="8">
    <location>
        <begin position="207"/>
        <end position="227"/>
    </location>
</feature>
<evidence type="ECO:0000313" key="10">
    <source>
        <dbReference type="EMBL" id="KID83950.1"/>
    </source>
</evidence>
<evidence type="ECO:0000256" key="2">
    <source>
        <dbReference type="ARBA" id="ARBA00022448"/>
    </source>
</evidence>
<comment type="subcellular location">
    <subcellularLocation>
        <location evidence="1">Membrane</location>
        <topology evidence="1">Multi-pass membrane protein</topology>
    </subcellularLocation>
</comment>
<feature type="transmembrane region" description="Helical" evidence="8">
    <location>
        <begin position="382"/>
        <end position="401"/>
    </location>
</feature>
<dbReference type="CDD" id="cd17502">
    <property type="entry name" value="MFS_Azr1_MDR_like"/>
    <property type="match status" value="1"/>
</dbReference>
<evidence type="ECO:0000256" key="5">
    <source>
        <dbReference type="ARBA" id="ARBA00023136"/>
    </source>
</evidence>
<protein>
    <submittedName>
        <fullName evidence="10">Major facilitator superfamily transporter</fullName>
    </submittedName>
</protein>